<dbReference type="Pfam" id="PF24598">
    <property type="entry name" value="DOP1_C"/>
    <property type="match status" value="1"/>
</dbReference>
<name>A0ABP0FDW8_CLALP</name>
<dbReference type="InterPro" id="IPR056459">
    <property type="entry name" value="TPR_DOP1"/>
</dbReference>
<comment type="caution">
    <text evidence="4">The sequence shown here is derived from an EMBL/GenBank/DDBJ whole genome shotgun (WGS) entry which is preliminary data.</text>
</comment>
<evidence type="ECO:0000256" key="1">
    <source>
        <dbReference type="SAM" id="MobiDB-lite"/>
    </source>
</evidence>
<organism evidence="4 5">
    <name type="scientific">Clavelina lepadiformis</name>
    <name type="common">Light-bulb sea squirt</name>
    <name type="synonym">Ascidia lepadiformis</name>
    <dbReference type="NCBI Taxonomy" id="159417"/>
    <lineage>
        <taxon>Eukaryota</taxon>
        <taxon>Metazoa</taxon>
        <taxon>Chordata</taxon>
        <taxon>Tunicata</taxon>
        <taxon>Ascidiacea</taxon>
        <taxon>Aplousobranchia</taxon>
        <taxon>Clavelinidae</taxon>
        <taxon>Clavelina</taxon>
    </lineage>
</organism>
<proteinExistence type="predicted"/>
<evidence type="ECO:0000259" key="3">
    <source>
        <dbReference type="Pfam" id="PF24601"/>
    </source>
</evidence>
<accession>A0ABP0FDW8</accession>
<dbReference type="EMBL" id="CAWYQH010000046">
    <property type="protein sequence ID" value="CAK8677875.1"/>
    <property type="molecule type" value="Genomic_DNA"/>
</dbReference>
<protein>
    <recommendedName>
        <fullName evidence="6">Protein dopey-1</fullName>
    </recommendedName>
</protein>
<dbReference type="InterPro" id="IPR040314">
    <property type="entry name" value="DOP1"/>
</dbReference>
<feature type="region of interest" description="Disordered" evidence="1">
    <location>
        <begin position="530"/>
        <end position="555"/>
    </location>
</feature>
<sequence>MLANYFFMSAFFLTVKYANISPNITFDKKTPAKPDEVLPANQSRPIYEHNLPVAKQALLTTSLIRILRLQSACDVHVVWLDTMMSSLPFLSNALPELAAPVTSQLCRNLETAADLYVTWNDNERCNCLPPMPAGYVITLLKALRTLTHFTLLLHTGSGLQNPAQAAGQLIKERAGSSAPSSGNQTLNNTGFSALGSLLNVFTTNSSLKTQRSVEEQILSAESLESRKSTLQSLPRLVSSLAVVWDRVVARSSGYVPGEINRKSLGHVNPCVAMGDSESVSQNVLQLLNPLAMQYGESLLSGLAIVWERRGRDQQPTDKLPTKELCEEQMQLLNVVCSVRSLQCDVTLGLVKRVIMKPPEFPAPKSVKSRKTSFEECLLDFSLRYLRRQNVQSLKESWSSVLALLRDCLSLGPAVTPTGGSSTSGTAAPGRRQLSPRFHFLLLLLVAEYARRVPPFEDKKDQKDLQDICVKCIEACNDIVNCSLEYGGWLVRRPPSVVSQPQAPVVKQSSKLITESASSVEFLDSNANKNSTQLKITNSDPGLDSPTEPPNSLSISTSALPPVTKPHYESSVQALNLLAQVVANLLDVTYGSEEKDKTVPVLTPIMANVTPYLKNHSLKNVASYMAAVKLLSSVSGYQQTRRAWKRDAYELFLAPDFFRMPLDSATEWRNIIDHLMTHDATTFKELMVRIGMTRNAASGPSLNIFSNKEQELEQRATLLKRLAFVIFSSGLNQYQRHLPEIQERLSESLKLHQVPAVQEQVFLCFRVLLLRVSPNHLTSLWPSIITELVQVLGQMEQDLILRDYDDTIDKESAEIRSKPNSSTPTNGVSGLFSNLSNSPSASYVQERWMKMYLSACKLLDQVLTLQSTQLNHFKIFRWSFVGEPGDVFDDVKDEEEAESDEDDDLNKSRFVPHCVRIKRLMSKKHHSDKLSLLDVSPLRPLLDMRRMTSLYQLQPFFNTIVSPSLVLTSHEPKLSAGSTSSDSNKCSSPFIKRLLLKDFVEAMT</sequence>
<dbReference type="InterPro" id="IPR056457">
    <property type="entry name" value="DOP1_C"/>
</dbReference>
<evidence type="ECO:0000313" key="4">
    <source>
        <dbReference type="EMBL" id="CAK8677875.1"/>
    </source>
</evidence>
<feature type="domain" description="DOP1-like C-terminal" evidence="2">
    <location>
        <begin position="568"/>
        <end position="797"/>
    </location>
</feature>
<dbReference type="Proteomes" id="UP001642483">
    <property type="component" value="Unassembled WGS sequence"/>
</dbReference>
<dbReference type="InterPro" id="IPR016024">
    <property type="entry name" value="ARM-type_fold"/>
</dbReference>
<gene>
    <name evidence="4" type="ORF">CVLEPA_LOCUS7864</name>
</gene>
<evidence type="ECO:0000259" key="2">
    <source>
        <dbReference type="Pfam" id="PF24598"/>
    </source>
</evidence>
<dbReference type="PANTHER" id="PTHR14042">
    <property type="entry name" value="DOPEY-RELATED"/>
    <property type="match status" value="1"/>
</dbReference>
<feature type="domain" description="DOP1-like TPR" evidence="3">
    <location>
        <begin position="38"/>
        <end position="152"/>
    </location>
</feature>
<dbReference type="Pfam" id="PF24601">
    <property type="entry name" value="TPR_DOP1"/>
    <property type="match status" value="1"/>
</dbReference>
<evidence type="ECO:0008006" key="6">
    <source>
        <dbReference type="Google" id="ProtNLM"/>
    </source>
</evidence>
<dbReference type="PANTHER" id="PTHR14042:SF24">
    <property type="entry name" value="PROTEIN DOPEY-1 HOMOLOG"/>
    <property type="match status" value="1"/>
</dbReference>
<dbReference type="SUPFAM" id="SSF48371">
    <property type="entry name" value="ARM repeat"/>
    <property type="match status" value="1"/>
</dbReference>
<feature type="compositionally biased region" description="Polar residues" evidence="1">
    <location>
        <begin position="530"/>
        <end position="539"/>
    </location>
</feature>
<evidence type="ECO:0000313" key="5">
    <source>
        <dbReference type="Proteomes" id="UP001642483"/>
    </source>
</evidence>
<keyword evidence="5" id="KW-1185">Reference proteome</keyword>
<reference evidence="4 5" key="1">
    <citation type="submission" date="2024-02" db="EMBL/GenBank/DDBJ databases">
        <authorList>
            <person name="Daric V."/>
            <person name="Darras S."/>
        </authorList>
    </citation>
    <scope>NUCLEOTIDE SEQUENCE [LARGE SCALE GENOMIC DNA]</scope>
</reference>